<comment type="caution">
    <text evidence="3">The sequence shown here is derived from an EMBL/GenBank/DDBJ whole genome shotgun (WGS) entry which is preliminary data.</text>
</comment>
<gene>
    <name evidence="3" type="ORF">FL583_11705</name>
</gene>
<keyword evidence="2" id="KW-0472">Membrane</keyword>
<keyword evidence="4" id="KW-1185">Reference proteome</keyword>
<dbReference type="RefSeq" id="WP_142704602.1">
    <property type="nucleotide sequence ID" value="NZ_VIRS01000006.1"/>
</dbReference>
<reference evidence="3 4" key="1">
    <citation type="submission" date="2019-07" db="EMBL/GenBank/DDBJ databases">
        <title>Cryptosporangium phraense sp. nov., isolated from plant litter.</title>
        <authorList>
            <person name="Suriyachadkun C."/>
        </authorList>
    </citation>
    <scope>NUCLEOTIDE SEQUENCE [LARGE SCALE GENOMIC DNA]</scope>
    <source>
        <strain evidence="3 4">A-T 5661</strain>
    </source>
</reference>
<keyword evidence="2" id="KW-0812">Transmembrane</keyword>
<dbReference type="AlphaFoldDB" id="A0A545AUZ8"/>
<organism evidence="3 4">
    <name type="scientific">Cryptosporangium phraense</name>
    <dbReference type="NCBI Taxonomy" id="2593070"/>
    <lineage>
        <taxon>Bacteria</taxon>
        <taxon>Bacillati</taxon>
        <taxon>Actinomycetota</taxon>
        <taxon>Actinomycetes</taxon>
        <taxon>Cryptosporangiales</taxon>
        <taxon>Cryptosporangiaceae</taxon>
        <taxon>Cryptosporangium</taxon>
    </lineage>
</organism>
<evidence type="ECO:0000256" key="1">
    <source>
        <dbReference type="SAM" id="MobiDB-lite"/>
    </source>
</evidence>
<sequence length="165" mass="16661">MAEPATFPADPAIPPRPARPPRPAISPTPAESTDPVNAAELSTGDLVTRITTQVSTLVRDELALARLELTQKGKKAGVGAGLFGGAGIAALYGVGALLTAAIAALALVLPVWASALVVAVVLFLAAGVVALLGKKNLSQATPAVPTEAVDGLKTDAQIVKEHAHR</sequence>
<feature type="compositionally biased region" description="Pro residues" evidence="1">
    <location>
        <begin position="11"/>
        <end position="26"/>
    </location>
</feature>
<keyword evidence="2" id="KW-1133">Transmembrane helix</keyword>
<dbReference type="EMBL" id="VIRS01000006">
    <property type="protein sequence ID" value="TQS45152.1"/>
    <property type="molecule type" value="Genomic_DNA"/>
</dbReference>
<dbReference type="Proteomes" id="UP000317982">
    <property type="component" value="Unassembled WGS sequence"/>
</dbReference>
<evidence type="ECO:0000256" key="2">
    <source>
        <dbReference type="SAM" id="Phobius"/>
    </source>
</evidence>
<protein>
    <submittedName>
        <fullName evidence="3">Phage holin family protein</fullName>
    </submittedName>
</protein>
<dbReference type="InParanoid" id="A0A545AUZ8"/>
<evidence type="ECO:0000313" key="4">
    <source>
        <dbReference type="Proteomes" id="UP000317982"/>
    </source>
</evidence>
<name>A0A545AUZ8_9ACTN</name>
<dbReference type="Pfam" id="PF07332">
    <property type="entry name" value="Phage_holin_3_6"/>
    <property type="match status" value="1"/>
</dbReference>
<feature type="transmembrane region" description="Helical" evidence="2">
    <location>
        <begin position="111"/>
        <end position="132"/>
    </location>
</feature>
<feature type="transmembrane region" description="Helical" evidence="2">
    <location>
        <begin position="76"/>
        <end position="105"/>
    </location>
</feature>
<evidence type="ECO:0000313" key="3">
    <source>
        <dbReference type="EMBL" id="TQS45152.1"/>
    </source>
</evidence>
<proteinExistence type="predicted"/>
<dbReference type="OrthoDB" id="4870234at2"/>
<feature type="region of interest" description="Disordered" evidence="1">
    <location>
        <begin position="1"/>
        <end position="37"/>
    </location>
</feature>
<dbReference type="InterPro" id="IPR009937">
    <property type="entry name" value="Phage_holin_3_6"/>
</dbReference>
<accession>A0A545AUZ8</accession>